<dbReference type="GO" id="GO:0004523">
    <property type="term" value="F:RNA-DNA hybrid ribonuclease activity"/>
    <property type="evidence" value="ECO:0007669"/>
    <property type="project" value="InterPro"/>
</dbReference>
<dbReference type="InterPro" id="IPR053151">
    <property type="entry name" value="RNase_H-like"/>
</dbReference>
<evidence type="ECO:0000259" key="1">
    <source>
        <dbReference type="Pfam" id="PF13456"/>
    </source>
</evidence>
<dbReference type="Proteomes" id="UP001293593">
    <property type="component" value="Unassembled WGS sequence"/>
</dbReference>
<dbReference type="EMBL" id="JAWXYG010000005">
    <property type="protein sequence ID" value="KAK4273392.1"/>
    <property type="molecule type" value="Genomic_DNA"/>
</dbReference>
<evidence type="ECO:0000313" key="3">
    <source>
        <dbReference type="Proteomes" id="UP001293593"/>
    </source>
</evidence>
<dbReference type="PANTHER" id="PTHR47723:SF13">
    <property type="entry name" value="PUTATIVE-RELATED"/>
    <property type="match status" value="1"/>
</dbReference>
<dbReference type="InterPro" id="IPR036397">
    <property type="entry name" value="RNaseH_sf"/>
</dbReference>
<dbReference type="InterPro" id="IPR044730">
    <property type="entry name" value="RNase_H-like_dom_plant"/>
</dbReference>
<dbReference type="SUPFAM" id="SSF53098">
    <property type="entry name" value="Ribonuclease H-like"/>
    <property type="match status" value="1"/>
</dbReference>
<dbReference type="AlphaFoldDB" id="A0AAE1JS08"/>
<dbReference type="GO" id="GO:0003676">
    <property type="term" value="F:nucleic acid binding"/>
    <property type="evidence" value="ECO:0007669"/>
    <property type="project" value="InterPro"/>
</dbReference>
<dbReference type="CDD" id="cd06222">
    <property type="entry name" value="RNase_H_like"/>
    <property type="match status" value="1"/>
</dbReference>
<dbReference type="PANTHER" id="PTHR47723">
    <property type="entry name" value="OS05G0353850 PROTEIN"/>
    <property type="match status" value="1"/>
</dbReference>
<keyword evidence="3" id="KW-1185">Reference proteome</keyword>
<dbReference type="InterPro" id="IPR012337">
    <property type="entry name" value="RNaseH-like_sf"/>
</dbReference>
<sequence>MNKERLGRCGGVVRDCLGNWIVGFAKMISDCQANSAEEWAIVEGLQTVWDLGFRKIILESDADYTVNLLLDNDCVSCSNLILRARELLSLNWQVDVRSISRDANRIADALAKKGISDSVILNECPSSLRNWCIQESLGLIFPLV</sequence>
<gene>
    <name evidence="2" type="ORF">QN277_021805</name>
</gene>
<evidence type="ECO:0000313" key="2">
    <source>
        <dbReference type="EMBL" id="KAK4273392.1"/>
    </source>
</evidence>
<dbReference type="Gene3D" id="3.30.420.10">
    <property type="entry name" value="Ribonuclease H-like superfamily/Ribonuclease H"/>
    <property type="match status" value="1"/>
</dbReference>
<accession>A0AAE1JS08</accession>
<comment type="caution">
    <text evidence="2">The sequence shown here is derived from an EMBL/GenBank/DDBJ whole genome shotgun (WGS) entry which is preliminary data.</text>
</comment>
<feature type="domain" description="RNase H type-1" evidence="1">
    <location>
        <begin position="3"/>
        <end position="113"/>
    </location>
</feature>
<protein>
    <recommendedName>
        <fullName evidence="1">RNase H type-1 domain-containing protein</fullName>
    </recommendedName>
</protein>
<organism evidence="2 3">
    <name type="scientific">Acacia crassicarpa</name>
    <name type="common">northern wattle</name>
    <dbReference type="NCBI Taxonomy" id="499986"/>
    <lineage>
        <taxon>Eukaryota</taxon>
        <taxon>Viridiplantae</taxon>
        <taxon>Streptophyta</taxon>
        <taxon>Embryophyta</taxon>
        <taxon>Tracheophyta</taxon>
        <taxon>Spermatophyta</taxon>
        <taxon>Magnoliopsida</taxon>
        <taxon>eudicotyledons</taxon>
        <taxon>Gunneridae</taxon>
        <taxon>Pentapetalae</taxon>
        <taxon>rosids</taxon>
        <taxon>fabids</taxon>
        <taxon>Fabales</taxon>
        <taxon>Fabaceae</taxon>
        <taxon>Caesalpinioideae</taxon>
        <taxon>mimosoid clade</taxon>
        <taxon>Acacieae</taxon>
        <taxon>Acacia</taxon>
    </lineage>
</organism>
<name>A0AAE1JS08_9FABA</name>
<reference evidence="2" key="1">
    <citation type="submission" date="2023-10" db="EMBL/GenBank/DDBJ databases">
        <title>Chromosome-level genome of the transformable northern wattle, Acacia crassicarpa.</title>
        <authorList>
            <person name="Massaro I."/>
            <person name="Sinha N.R."/>
            <person name="Poethig S."/>
            <person name="Leichty A.R."/>
        </authorList>
    </citation>
    <scope>NUCLEOTIDE SEQUENCE</scope>
    <source>
        <strain evidence="2">Acra3RX</strain>
        <tissue evidence="2">Leaf</tissue>
    </source>
</reference>
<dbReference type="InterPro" id="IPR002156">
    <property type="entry name" value="RNaseH_domain"/>
</dbReference>
<dbReference type="Pfam" id="PF13456">
    <property type="entry name" value="RVT_3"/>
    <property type="match status" value="1"/>
</dbReference>
<proteinExistence type="predicted"/>